<comment type="similarity">
    <text evidence="6">Belongs to the sigma-70 factor family. SigI subfamily.</text>
</comment>
<dbReference type="PIRSF" id="PIRSF038953">
    <property type="entry name" value="SigI"/>
    <property type="match status" value="1"/>
</dbReference>
<evidence type="ECO:0000259" key="7">
    <source>
        <dbReference type="Pfam" id="PF04542"/>
    </source>
</evidence>
<dbReference type="Proteomes" id="UP000261905">
    <property type="component" value="Unassembled WGS sequence"/>
</dbReference>
<dbReference type="PANTHER" id="PTHR30385">
    <property type="entry name" value="SIGMA FACTOR F FLAGELLAR"/>
    <property type="match status" value="1"/>
</dbReference>
<protein>
    <recommendedName>
        <fullName evidence="6">RNA polymerase sigma factor SigI</fullName>
    </recommendedName>
</protein>
<keyword evidence="3 6" id="KW-0731">Sigma factor</keyword>
<evidence type="ECO:0000256" key="2">
    <source>
        <dbReference type="ARBA" id="ARBA00023015"/>
    </source>
</evidence>
<feature type="DNA-binding region" description="H-T-H motif" evidence="6">
    <location>
        <begin position="217"/>
        <end position="236"/>
    </location>
</feature>
<dbReference type="SUPFAM" id="SSF88946">
    <property type="entry name" value="Sigma2 domain of RNA polymerase sigma factors"/>
    <property type="match status" value="1"/>
</dbReference>
<name>A0A371PJA1_9BACL</name>
<comment type="activity regulation">
    <text evidence="6">Negatively regulated by the anti-sigma-I factor RsgI.</text>
</comment>
<feature type="domain" description="RNA polymerase sigma-70 region 2" evidence="7">
    <location>
        <begin position="46"/>
        <end position="116"/>
    </location>
</feature>
<evidence type="ECO:0000256" key="6">
    <source>
        <dbReference type="HAMAP-Rule" id="MF_02064"/>
    </source>
</evidence>
<keyword evidence="4 6" id="KW-0238">DNA-binding</keyword>
<dbReference type="Pfam" id="PF04542">
    <property type="entry name" value="Sigma70_r2"/>
    <property type="match status" value="1"/>
</dbReference>
<dbReference type="GO" id="GO:0003677">
    <property type="term" value="F:DNA binding"/>
    <property type="evidence" value="ECO:0007669"/>
    <property type="project" value="UniProtKB-UniRule"/>
</dbReference>
<proteinExistence type="inferred from homology"/>
<evidence type="ECO:0000256" key="1">
    <source>
        <dbReference type="ARBA" id="ARBA00022490"/>
    </source>
</evidence>
<evidence type="ECO:0000256" key="5">
    <source>
        <dbReference type="ARBA" id="ARBA00023163"/>
    </source>
</evidence>
<dbReference type="InterPro" id="IPR014244">
    <property type="entry name" value="RNA_pol_sigma-I"/>
</dbReference>
<dbReference type="NCBIfam" id="TIGR02937">
    <property type="entry name" value="sigma70-ECF"/>
    <property type="match status" value="1"/>
</dbReference>
<evidence type="ECO:0000256" key="4">
    <source>
        <dbReference type="ARBA" id="ARBA00023125"/>
    </source>
</evidence>
<dbReference type="OrthoDB" id="3190733at2"/>
<keyword evidence="1 6" id="KW-0963">Cytoplasm</keyword>
<dbReference type="GO" id="GO:0005737">
    <property type="term" value="C:cytoplasm"/>
    <property type="evidence" value="ECO:0007669"/>
    <property type="project" value="UniProtKB-SubCell"/>
</dbReference>
<comment type="subcellular location">
    <subcellularLocation>
        <location evidence="6">Cytoplasm</location>
    </subcellularLocation>
</comment>
<dbReference type="GO" id="GO:0006352">
    <property type="term" value="P:DNA-templated transcription initiation"/>
    <property type="evidence" value="ECO:0007669"/>
    <property type="project" value="UniProtKB-UniRule"/>
</dbReference>
<keyword evidence="2 6" id="KW-0805">Transcription regulation</keyword>
<comment type="subunit">
    <text evidence="6">Interacts with RsgI.</text>
</comment>
<keyword evidence="6" id="KW-0346">Stress response</keyword>
<dbReference type="Gene3D" id="1.10.1740.10">
    <property type="match status" value="1"/>
</dbReference>
<organism evidence="8 9">
    <name type="scientific">Paenibacillus paeoniae</name>
    <dbReference type="NCBI Taxonomy" id="2292705"/>
    <lineage>
        <taxon>Bacteria</taxon>
        <taxon>Bacillati</taxon>
        <taxon>Bacillota</taxon>
        <taxon>Bacilli</taxon>
        <taxon>Bacillales</taxon>
        <taxon>Paenibacillaceae</taxon>
        <taxon>Paenibacillus</taxon>
    </lineage>
</organism>
<sequence length="271" mass="31218">MLLILFKRFLRKTVPSQAVSSELKLGPEQYVEKIRQGDEGLRDQFIAEYYPYIAKLTSRFCKRYVDPSRDDEFSVALLAFNEAINQYDAQAGASFLGFAKTVVHRRLIDYARKEQRHMQVVPYSTYDSEGDDGAVYNVLDTKQALDEHENNRGIKERREEIEELSQELEPFGITFLELVDISPKHADSRQMLIGIAAMLTQNGPLMATLRLTQRMPIKELMEQSGVSRKTLERNRKYIIAIAIIMSGSYPYMNDYLDVRMDHTTAGKEVSR</sequence>
<dbReference type="InterPro" id="IPR007627">
    <property type="entry name" value="RNA_pol_sigma70_r2"/>
</dbReference>
<feature type="short sequence motif" description="Polymerase core binding" evidence="6">
    <location>
        <begin position="71"/>
        <end position="84"/>
    </location>
</feature>
<reference evidence="8 9" key="1">
    <citation type="submission" date="2018-08" db="EMBL/GenBank/DDBJ databases">
        <title>Paenibacillus sp. M4BSY-1, whole genome shotgun sequence.</title>
        <authorList>
            <person name="Tuo L."/>
        </authorList>
    </citation>
    <scope>NUCLEOTIDE SEQUENCE [LARGE SCALE GENOMIC DNA]</scope>
    <source>
        <strain evidence="8 9">M4BSY-1</strain>
    </source>
</reference>
<evidence type="ECO:0000256" key="3">
    <source>
        <dbReference type="ARBA" id="ARBA00023082"/>
    </source>
</evidence>
<dbReference type="AlphaFoldDB" id="A0A371PJA1"/>
<comment type="function">
    <text evidence="6">Sigma factors are initiation factors that promote the attachment of RNA polymerase to specific initiation sites and are then released.</text>
</comment>
<keyword evidence="5 6" id="KW-0804">Transcription</keyword>
<accession>A0A371PJA1</accession>
<evidence type="ECO:0000313" key="8">
    <source>
        <dbReference type="EMBL" id="REK75729.1"/>
    </source>
</evidence>
<dbReference type="EMBL" id="QUBQ01000001">
    <property type="protein sequence ID" value="REK75729.1"/>
    <property type="molecule type" value="Genomic_DNA"/>
</dbReference>
<dbReference type="HAMAP" id="MF_02064">
    <property type="entry name" value="Sigma70_SigI"/>
    <property type="match status" value="1"/>
</dbReference>
<dbReference type="GO" id="GO:0016987">
    <property type="term" value="F:sigma factor activity"/>
    <property type="evidence" value="ECO:0007669"/>
    <property type="project" value="UniProtKB-UniRule"/>
</dbReference>
<keyword evidence="9" id="KW-1185">Reference proteome</keyword>
<dbReference type="NCBIfam" id="TIGR02895">
    <property type="entry name" value="spore_sigI"/>
    <property type="match status" value="1"/>
</dbReference>
<dbReference type="NCBIfam" id="NF006176">
    <property type="entry name" value="PRK08311.2-4"/>
    <property type="match status" value="1"/>
</dbReference>
<dbReference type="InterPro" id="IPR013325">
    <property type="entry name" value="RNA_pol_sigma_r2"/>
</dbReference>
<comment type="caution">
    <text evidence="8">The sequence shown here is derived from an EMBL/GenBank/DDBJ whole genome shotgun (WGS) entry which is preliminary data.</text>
</comment>
<dbReference type="PANTHER" id="PTHR30385:SF6">
    <property type="entry name" value="RNA POLYMERASE SIGMA FACTOR SIGI"/>
    <property type="match status" value="1"/>
</dbReference>
<gene>
    <name evidence="6 8" type="primary">sigI</name>
    <name evidence="8" type="ORF">DX130_01220</name>
</gene>
<dbReference type="InterPro" id="IPR014284">
    <property type="entry name" value="RNA_pol_sigma-70_dom"/>
</dbReference>
<evidence type="ECO:0000313" key="9">
    <source>
        <dbReference type="Proteomes" id="UP000261905"/>
    </source>
</evidence>